<dbReference type="PANTHER" id="PTHR12304:SF4">
    <property type="entry name" value="URIDINE NUCLEOSIDASE"/>
    <property type="match status" value="1"/>
</dbReference>
<proteinExistence type="predicted"/>
<evidence type="ECO:0000259" key="3">
    <source>
        <dbReference type="Pfam" id="PF01156"/>
    </source>
</evidence>
<comment type="caution">
    <text evidence="4">The sequence shown here is derived from an EMBL/GenBank/DDBJ whole genome shotgun (WGS) entry which is preliminary data.</text>
</comment>
<dbReference type="Gene3D" id="3.90.245.10">
    <property type="entry name" value="Ribonucleoside hydrolase-like"/>
    <property type="match status" value="1"/>
</dbReference>
<evidence type="ECO:0000313" key="5">
    <source>
        <dbReference type="Proteomes" id="UP001151234"/>
    </source>
</evidence>
<protein>
    <submittedName>
        <fullName evidence="4">Nucleoside hydrolase</fullName>
    </submittedName>
</protein>
<dbReference type="Pfam" id="PF01156">
    <property type="entry name" value="IU_nuc_hydro"/>
    <property type="match status" value="1"/>
</dbReference>
<dbReference type="SUPFAM" id="SSF53590">
    <property type="entry name" value="Nucleoside hydrolase"/>
    <property type="match status" value="1"/>
</dbReference>
<dbReference type="Proteomes" id="UP001151234">
    <property type="component" value="Unassembled WGS sequence"/>
</dbReference>
<dbReference type="AlphaFoldDB" id="A0A9X3UEZ8"/>
<organism evidence="4 5">
    <name type="scientific">Hoeflea prorocentri</name>
    <dbReference type="NCBI Taxonomy" id="1922333"/>
    <lineage>
        <taxon>Bacteria</taxon>
        <taxon>Pseudomonadati</taxon>
        <taxon>Pseudomonadota</taxon>
        <taxon>Alphaproteobacteria</taxon>
        <taxon>Hyphomicrobiales</taxon>
        <taxon>Rhizobiaceae</taxon>
        <taxon>Hoeflea</taxon>
    </lineage>
</organism>
<keyword evidence="5" id="KW-1185">Reference proteome</keyword>
<dbReference type="InterPro" id="IPR001910">
    <property type="entry name" value="Inosine/uridine_hydrolase_dom"/>
</dbReference>
<dbReference type="GO" id="GO:0006152">
    <property type="term" value="P:purine nucleoside catabolic process"/>
    <property type="evidence" value="ECO:0007669"/>
    <property type="project" value="TreeGrafter"/>
</dbReference>
<evidence type="ECO:0000256" key="1">
    <source>
        <dbReference type="ARBA" id="ARBA00022801"/>
    </source>
</evidence>
<dbReference type="PANTHER" id="PTHR12304">
    <property type="entry name" value="INOSINE-URIDINE PREFERRING NUCLEOSIDE HYDROLASE"/>
    <property type="match status" value="1"/>
</dbReference>
<dbReference type="GO" id="GO:0005829">
    <property type="term" value="C:cytosol"/>
    <property type="evidence" value="ECO:0007669"/>
    <property type="project" value="TreeGrafter"/>
</dbReference>
<keyword evidence="1 4" id="KW-0378">Hydrolase</keyword>
<dbReference type="EMBL" id="JAPJZI010000001">
    <property type="protein sequence ID" value="MDA5397296.1"/>
    <property type="molecule type" value="Genomic_DNA"/>
</dbReference>
<sequence>MKHKVIIDTDPGIDDAMAIAYAIAHPDIDLIALTTIFGNVSVSEATENALALLDCFGHECDVAQGQTRPLVMEPRPHSYFVHGRNGLGNVEVPKSANSAVSQSAAEYLVQKTREMPGEIDICAIGPLTNLARALDIDPTIASRVKSVSIMGGAVYIPGNVSPVAEANIWNDPHAAEKVFAASWPVVLSPLDVTTKVVLSPHFFADLEDANPKVGKLLSDMARFYARFYRSHSGLNGCIPHDVMALAYLTIPGVYKQKRGAIAAATDGPGIGQTIFNPTGKPTVDPSWQQRPQHTALLDIDVRFFAAHYFDTIAGRPAEIGD</sequence>
<dbReference type="InterPro" id="IPR023186">
    <property type="entry name" value="IUNH"/>
</dbReference>
<dbReference type="RefSeq" id="WP_267988762.1">
    <property type="nucleotide sequence ID" value="NZ_JAPJZI010000001.1"/>
</dbReference>
<dbReference type="GO" id="GO:0008477">
    <property type="term" value="F:purine nucleosidase activity"/>
    <property type="evidence" value="ECO:0007669"/>
    <property type="project" value="TreeGrafter"/>
</dbReference>
<accession>A0A9X3UEZ8</accession>
<reference evidence="4" key="1">
    <citation type="submission" date="2022-11" db="EMBL/GenBank/DDBJ databases">
        <title>Draft genome sequence of Hoeflea poritis E7-10 and Hoeflea prorocentri PM5-8, separated from scleractinian coral Porites lutea and marine dinoflagellate.</title>
        <authorList>
            <person name="Zhang G."/>
            <person name="Wei Q."/>
            <person name="Cai L."/>
        </authorList>
    </citation>
    <scope>NUCLEOTIDE SEQUENCE</scope>
    <source>
        <strain evidence="4">PM5-8</strain>
    </source>
</reference>
<evidence type="ECO:0000313" key="4">
    <source>
        <dbReference type="EMBL" id="MDA5397296.1"/>
    </source>
</evidence>
<gene>
    <name evidence="4" type="ORF">OQ273_01815</name>
</gene>
<keyword evidence="2" id="KW-0326">Glycosidase</keyword>
<dbReference type="InterPro" id="IPR036452">
    <property type="entry name" value="Ribo_hydro-like"/>
</dbReference>
<evidence type="ECO:0000256" key="2">
    <source>
        <dbReference type="ARBA" id="ARBA00023295"/>
    </source>
</evidence>
<name>A0A9X3UEZ8_9HYPH</name>
<dbReference type="CDD" id="cd02650">
    <property type="entry name" value="nuc_hydro_CaPnhB"/>
    <property type="match status" value="1"/>
</dbReference>
<feature type="domain" description="Inosine/uridine-preferring nucleoside hydrolase" evidence="3">
    <location>
        <begin position="5"/>
        <end position="304"/>
    </location>
</feature>